<feature type="region of interest" description="Disordered" evidence="1">
    <location>
        <begin position="83"/>
        <end position="113"/>
    </location>
</feature>
<dbReference type="EMBL" id="BPLR01012956">
    <property type="protein sequence ID" value="GIY57758.1"/>
    <property type="molecule type" value="Genomic_DNA"/>
</dbReference>
<evidence type="ECO:0000313" key="2">
    <source>
        <dbReference type="EMBL" id="GIY57758.1"/>
    </source>
</evidence>
<keyword evidence="3" id="KW-1185">Reference proteome</keyword>
<gene>
    <name evidence="2" type="ORF">CEXT_287651</name>
</gene>
<reference evidence="2 3" key="1">
    <citation type="submission" date="2021-06" db="EMBL/GenBank/DDBJ databases">
        <title>Caerostris extrusa draft genome.</title>
        <authorList>
            <person name="Kono N."/>
            <person name="Arakawa K."/>
        </authorList>
    </citation>
    <scope>NUCLEOTIDE SEQUENCE [LARGE SCALE GENOMIC DNA]</scope>
</reference>
<evidence type="ECO:0000313" key="3">
    <source>
        <dbReference type="Proteomes" id="UP001054945"/>
    </source>
</evidence>
<accession>A0AAV4UJ05</accession>
<proteinExistence type="predicted"/>
<dbReference type="Proteomes" id="UP001054945">
    <property type="component" value="Unassembled WGS sequence"/>
</dbReference>
<evidence type="ECO:0000256" key="1">
    <source>
        <dbReference type="SAM" id="MobiDB-lite"/>
    </source>
</evidence>
<dbReference type="AlphaFoldDB" id="A0AAV4UJ05"/>
<feature type="compositionally biased region" description="Polar residues" evidence="1">
    <location>
        <begin position="87"/>
        <end position="97"/>
    </location>
</feature>
<sequence length="137" mass="15972">MLNVWVEVATFRMRGVFFENRLNKTYQNVSLSIIPLHEVSWLALSAIALLHDQQVLPVIEIPADQCGREALLESDITVKRRWKAGRQGSNRKNNSESVARGNRRAPTPTHRHCDEKRLRLHKDGEWHLDGFFFFFFS</sequence>
<organism evidence="2 3">
    <name type="scientific">Caerostris extrusa</name>
    <name type="common">Bark spider</name>
    <name type="synonym">Caerostris bankana</name>
    <dbReference type="NCBI Taxonomy" id="172846"/>
    <lineage>
        <taxon>Eukaryota</taxon>
        <taxon>Metazoa</taxon>
        <taxon>Ecdysozoa</taxon>
        <taxon>Arthropoda</taxon>
        <taxon>Chelicerata</taxon>
        <taxon>Arachnida</taxon>
        <taxon>Araneae</taxon>
        <taxon>Araneomorphae</taxon>
        <taxon>Entelegynae</taxon>
        <taxon>Araneoidea</taxon>
        <taxon>Araneidae</taxon>
        <taxon>Caerostris</taxon>
    </lineage>
</organism>
<protein>
    <submittedName>
        <fullName evidence="2">Uncharacterized protein</fullName>
    </submittedName>
</protein>
<comment type="caution">
    <text evidence="2">The sequence shown here is derived from an EMBL/GenBank/DDBJ whole genome shotgun (WGS) entry which is preliminary data.</text>
</comment>
<name>A0AAV4UJ05_CAEEX</name>